<feature type="active site" description="Proton donor" evidence="9">
    <location>
        <position position="147"/>
    </location>
</feature>
<name>A0ABM9UQQ0_SARVE</name>
<evidence type="ECO:0000313" key="14">
    <source>
        <dbReference type="Proteomes" id="UP000095488"/>
    </source>
</evidence>
<evidence type="ECO:0000256" key="2">
    <source>
        <dbReference type="ARBA" id="ARBA00022490"/>
    </source>
</evidence>
<dbReference type="InterPro" id="IPR036291">
    <property type="entry name" value="NAD(P)-bd_dom_sf"/>
</dbReference>
<dbReference type="PANTHER" id="PTHR20836">
    <property type="entry name" value="DIHYDRODIPICOLINATE REDUCTASE"/>
    <property type="match status" value="1"/>
</dbReference>
<evidence type="ECO:0000256" key="3">
    <source>
        <dbReference type="ARBA" id="ARBA00022605"/>
    </source>
</evidence>
<dbReference type="Gene3D" id="3.40.50.720">
    <property type="entry name" value="NAD(P)-binding Rossmann-like Domain"/>
    <property type="match status" value="1"/>
</dbReference>
<evidence type="ECO:0000256" key="4">
    <source>
        <dbReference type="ARBA" id="ARBA00022857"/>
    </source>
</evidence>
<keyword evidence="7 9" id="KW-0520">NAD</keyword>
<comment type="function">
    <text evidence="9">Catalyzes the conversion of 4-hydroxy-tetrahydrodipicolinate (HTPA) to tetrahydrodipicolinate.</text>
</comment>
<dbReference type="Gene3D" id="3.30.360.10">
    <property type="entry name" value="Dihydrodipicolinate Reductase, domain 2"/>
    <property type="match status" value="1"/>
</dbReference>
<comment type="catalytic activity">
    <reaction evidence="9">
        <text>(S)-2,3,4,5-tetrahydrodipicolinate + NADP(+) + H2O = (2S,4S)-4-hydroxy-2,3,4,5-tetrahydrodipicolinate + NADPH + H(+)</text>
        <dbReference type="Rhea" id="RHEA:35331"/>
        <dbReference type="ChEBI" id="CHEBI:15377"/>
        <dbReference type="ChEBI" id="CHEBI:15378"/>
        <dbReference type="ChEBI" id="CHEBI:16845"/>
        <dbReference type="ChEBI" id="CHEBI:57783"/>
        <dbReference type="ChEBI" id="CHEBI:58349"/>
        <dbReference type="ChEBI" id="CHEBI:67139"/>
        <dbReference type="EC" id="1.17.1.8"/>
    </reaction>
</comment>
<proteinExistence type="inferred from homology"/>
<dbReference type="GO" id="GO:0008839">
    <property type="term" value="F:4-hydroxy-tetrahydrodipicolinate reductase"/>
    <property type="evidence" value="ECO:0007669"/>
    <property type="project" value="UniProtKB-EC"/>
</dbReference>
<dbReference type="InterPro" id="IPR022664">
    <property type="entry name" value="DapB_N_CS"/>
</dbReference>
<dbReference type="SUPFAM" id="SSF51735">
    <property type="entry name" value="NAD(P)-binding Rossmann-fold domains"/>
    <property type="match status" value="1"/>
</dbReference>
<evidence type="ECO:0000256" key="10">
    <source>
        <dbReference type="NCBIfam" id="TIGR00036"/>
    </source>
</evidence>
<evidence type="ECO:0000256" key="9">
    <source>
        <dbReference type="HAMAP-Rule" id="MF_00102"/>
    </source>
</evidence>
<dbReference type="NCBIfam" id="TIGR00036">
    <property type="entry name" value="dapB"/>
    <property type="match status" value="1"/>
</dbReference>
<dbReference type="Pfam" id="PF01113">
    <property type="entry name" value="DapB_N"/>
    <property type="match status" value="1"/>
</dbReference>
<comment type="pathway">
    <text evidence="9">Amino-acid biosynthesis; L-lysine biosynthesis via DAP pathway; (S)-tetrahydrodipicolinate from L-aspartate: step 4/4.</text>
</comment>
<keyword evidence="14" id="KW-1185">Reference proteome</keyword>
<dbReference type="Pfam" id="PF05173">
    <property type="entry name" value="DapB_C"/>
    <property type="match status" value="1"/>
</dbReference>
<sequence length="254" mass="28179">MVKVILNGCSGKMGATITNLAKTKFKDIEIVAGIDSFTEVQRDYPIFKTLDECNVSYDVLLDFSRADALKGLIEFSKKTKKPLVLCSTGYSKEDLEFIDKTSKEIPLFKSANMSIGVNLINLVLKKIAPVLYKDFDIELVERHHNQKVDSPSGTALYLAHTIQDSLDEETKLIYGREGYGKREKNEICVNTVRGGGIIGDHEVIFAGDGEVIEINHKAISREVFAIGSLKACEYMASVSKPGKYSMDDVLNIEL</sequence>
<comment type="caution">
    <text evidence="9">Was originally thought to be a dihydrodipicolinate reductase (DHDPR), catalyzing the conversion of dihydrodipicolinate to tetrahydrodipicolinate. However, it was shown in E.coli that the substrate of the enzymatic reaction is not dihydrodipicolinate (DHDP) but in fact (2S,4S)-4-hydroxy-2,3,4,5-tetrahydrodipicolinic acid (HTPA), the product released by the DapA-catalyzed reaction.</text>
</comment>
<dbReference type="HAMAP" id="MF_00102">
    <property type="entry name" value="DapB"/>
    <property type="match status" value="1"/>
</dbReference>
<feature type="binding site" evidence="9">
    <location>
        <begin position="8"/>
        <end position="13"/>
    </location>
    <ligand>
        <name>NAD(+)</name>
        <dbReference type="ChEBI" id="CHEBI:57540"/>
    </ligand>
</feature>
<dbReference type="PROSITE" id="PS01298">
    <property type="entry name" value="DAPB"/>
    <property type="match status" value="1"/>
</dbReference>
<comment type="subcellular location">
    <subcellularLocation>
        <location evidence="9">Cytoplasm</location>
    </subcellularLocation>
</comment>
<reference evidence="13 14" key="1">
    <citation type="submission" date="2015-09" db="EMBL/GenBank/DDBJ databases">
        <authorList>
            <consortium name="Pathogen Informatics"/>
        </authorList>
    </citation>
    <scope>NUCLEOTIDE SEQUENCE [LARGE SCALE GENOMIC DNA]</scope>
    <source>
        <strain evidence="13 14">2789STDY5834858</strain>
    </source>
</reference>
<keyword evidence="5 9" id="KW-0220">Diaminopimelate biosynthesis</keyword>
<accession>A0ABM9UQQ0</accession>
<feature type="binding site" evidence="9">
    <location>
        <begin position="110"/>
        <end position="113"/>
    </location>
    <ligand>
        <name>NAD(+)</name>
        <dbReference type="ChEBI" id="CHEBI:57540"/>
    </ligand>
</feature>
<comment type="caution">
    <text evidence="13">The sequence shown here is derived from an EMBL/GenBank/DDBJ whole genome shotgun (WGS) entry which is preliminary data.</text>
</comment>
<feature type="binding site" evidence="9">
    <location>
        <position position="144"/>
    </location>
    <ligand>
        <name>(S)-2,3,4,5-tetrahydrodipicolinate</name>
        <dbReference type="ChEBI" id="CHEBI:16845"/>
    </ligand>
</feature>
<dbReference type="SUPFAM" id="SSF55347">
    <property type="entry name" value="Glyceraldehyde-3-phosphate dehydrogenase-like, C-terminal domain"/>
    <property type="match status" value="1"/>
</dbReference>
<protein>
    <recommendedName>
        <fullName evidence="9 10">4-hydroxy-tetrahydrodipicolinate reductase</fullName>
        <shortName evidence="9">HTPA reductase</shortName>
        <ecNumber evidence="9 10">1.17.1.8</ecNumber>
    </recommendedName>
</protein>
<comment type="caution">
    <text evidence="9">Lacks conserved residue(s) required for the propagation of feature annotation.</text>
</comment>
<keyword evidence="2 9" id="KW-0963">Cytoplasm</keyword>
<comment type="subunit">
    <text evidence="9">Homotetramer.</text>
</comment>
<dbReference type="EC" id="1.17.1.8" evidence="9 10"/>
<evidence type="ECO:0000256" key="7">
    <source>
        <dbReference type="ARBA" id="ARBA00023027"/>
    </source>
</evidence>
<dbReference type="InterPro" id="IPR022663">
    <property type="entry name" value="DapB_C"/>
</dbReference>
<evidence type="ECO:0000313" key="13">
    <source>
        <dbReference type="EMBL" id="CUN96998.1"/>
    </source>
</evidence>
<feature type="domain" description="Dihydrodipicolinate reductase C-terminal" evidence="12">
    <location>
        <begin position="116"/>
        <end position="250"/>
    </location>
</feature>
<evidence type="ECO:0000256" key="1">
    <source>
        <dbReference type="ARBA" id="ARBA00006642"/>
    </source>
</evidence>
<dbReference type="CDD" id="cd02274">
    <property type="entry name" value="DHDPR_N"/>
    <property type="match status" value="1"/>
</dbReference>
<keyword evidence="3 9" id="KW-0028">Amino-acid biosynthesis</keyword>
<evidence type="ECO:0000256" key="6">
    <source>
        <dbReference type="ARBA" id="ARBA00023002"/>
    </source>
</evidence>
<feature type="active site" description="Proton donor/acceptor" evidence="9">
    <location>
        <position position="143"/>
    </location>
</feature>
<feature type="domain" description="Dihydrodipicolinate reductase N-terminal" evidence="11">
    <location>
        <begin position="2"/>
        <end position="113"/>
    </location>
</feature>
<dbReference type="RefSeq" id="WP_055259193.1">
    <property type="nucleotide sequence ID" value="NZ_CABIXL010000005.1"/>
</dbReference>
<dbReference type="PIRSF" id="PIRSF000161">
    <property type="entry name" value="DHPR"/>
    <property type="match status" value="1"/>
</dbReference>
<evidence type="ECO:0000259" key="12">
    <source>
        <dbReference type="Pfam" id="PF05173"/>
    </source>
</evidence>
<dbReference type="PANTHER" id="PTHR20836:SF7">
    <property type="entry name" value="4-HYDROXY-TETRAHYDRODIPICOLINATE REDUCTASE"/>
    <property type="match status" value="1"/>
</dbReference>
<comment type="catalytic activity">
    <reaction evidence="9">
        <text>(S)-2,3,4,5-tetrahydrodipicolinate + NAD(+) + H2O = (2S,4S)-4-hydroxy-2,3,4,5-tetrahydrodipicolinate + NADH + H(+)</text>
        <dbReference type="Rhea" id="RHEA:35323"/>
        <dbReference type="ChEBI" id="CHEBI:15377"/>
        <dbReference type="ChEBI" id="CHEBI:15378"/>
        <dbReference type="ChEBI" id="CHEBI:16845"/>
        <dbReference type="ChEBI" id="CHEBI:57540"/>
        <dbReference type="ChEBI" id="CHEBI:57945"/>
        <dbReference type="ChEBI" id="CHEBI:67139"/>
        <dbReference type="EC" id="1.17.1.8"/>
    </reaction>
</comment>
<dbReference type="EMBL" id="CYZR01000005">
    <property type="protein sequence ID" value="CUN96998.1"/>
    <property type="molecule type" value="Genomic_DNA"/>
</dbReference>
<feature type="binding site" evidence="9">
    <location>
        <begin position="86"/>
        <end position="88"/>
    </location>
    <ligand>
        <name>NAD(+)</name>
        <dbReference type="ChEBI" id="CHEBI:57540"/>
    </ligand>
</feature>
<comment type="similarity">
    <text evidence="1 9">Belongs to the DapB family.</text>
</comment>
<dbReference type="InterPro" id="IPR023940">
    <property type="entry name" value="DHDPR_bac"/>
</dbReference>
<organism evidence="13 14">
    <name type="scientific">Sarcina ventriculi</name>
    <name type="common">Clostridium ventriculi</name>
    <dbReference type="NCBI Taxonomy" id="1267"/>
    <lineage>
        <taxon>Bacteria</taxon>
        <taxon>Bacillati</taxon>
        <taxon>Bacillota</taxon>
        <taxon>Clostridia</taxon>
        <taxon>Eubacteriales</taxon>
        <taxon>Clostridiaceae</taxon>
        <taxon>Sarcina</taxon>
    </lineage>
</organism>
<feature type="binding site" evidence="9">
    <location>
        <begin position="153"/>
        <end position="154"/>
    </location>
    <ligand>
        <name>(S)-2,3,4,5-tetrahydrodipicolinate</name>
        <dbReference type="ChEBI" id="CHEBI:16845"/>
    </ligand>
</feature>
<dbReference type="InterPro" id="IPR000846">
    <property type="entry name" value="DapB_N"/>
</dbReference>
<evidence type="ECO:0000259" key="11">
    <source>
        <dbReference type="Pfam" id="PF01113"/>
    </source>
</evidence>
<keyword evidence="8 9" id="KW-0457">Lysine biosynthesis</keyword>
<gene>
    <name evidence="9 13" type="primary">dapB</name>
    <name evidence="13" type="ORF">ERS852473_01538</name>
</gene>
<feature type="binding site" evidence="9">
    <location>
        <position position="35"/>
    </location>
    <ligand>
        <name>NAD(+)</name>
        <dbReference type="ChEBI" id="CHEBI:57540"/>
    </ligand>
</feature>
<keyword evidence="4 9" id="KW-0521">NADP</keyword>
<dbReference type="Proteomes" id="UP000095488">
    <property type="component" value="Unassembled WGS sequence"/>
</dbReference>
<evidence type="ECO:0000256" key="5">
    <source>
        <dbReference type="ARBA" id="ARBA00022915"/>
    </source>
</evidence>
<evidence type="ECO:0000256" key="8">
    <source>
        <dbReference type="ARBA" id="ARBA00023154"/>
    </source>
</evidence>
<keyword evidence="6 9" id="KW-0560">Oxidoreductase</keyword>